<dbReference type="InterPro" id="IPR027443">
    <property type="entry name" value="IPNS-like_sf"/>
</dbReference>
<dbReference type="Pfam" id="PF07350">
    <property type="entry name" value="Gig2-like"/>
    <property type="match status" value="1"/>
</dbReference>
<dbReference type="PANTHER" id="PTHR30613">
    <property type="entry name" value="UNCHARACTERIZED PROTEIN YBIU-RELATED"/>
    <property type="match status" value="1"/>
</dbReference>
<name>A0A9P9AGM3_9PEZI</name>
<gene>
    <name evidence="1" type="ORF">F5X68DRAFT_244610</name>
</gene>
<dbReference type="Gene3D" id="2.60.120.330">
    <property type="entry name" value="B-lactam Antibiotic, Isopenicillin N Synthase, Chain"/>
    <property type="match status" value="1"/>
</dbReference>
<evidence type="ECO:0000313" key="2">
    <source>
        <dbReference type="Proteomes" id="UP000770015"/>
    </source>
</evidence>
<reference evidence="1" key="1">
    <citation type="journal article" date="2021" name="Nat. Commun.">
        <title>Genetic determinants of endophytism in the Arabidopsis root mycobiome.</title>
        <authorList>
            <person name="Mesny F."/>
            <person name="Miyauchi S."/>
            <person name="Thiergart T."/>
            <person name="Pickel B."/>
            <person name="Atanasova L."/>
            <person name="Karlsson M."/>
            <person name="Huettel B."/>
            <person name="Barry K.W."/>
            <person name="Haridas S."/>
            <person name="Chen C."/>
            <person name="Bauer D."/>
            <person name="Andreopoulos W."/>
            <person name="Pangilinan J."/>
            <person name="LaButti K."/>
            <person name="Riley R."/>
            <person name="Lipzen A."/>
            <person name="Clum A."/>
            <person name="Drula E."/>
            <person name="Henrissat B."/>
            <person name="Kohler A."/>
            <person name="Grigoriev I.V."/>
            <person name="Martin F.M."/>
            <person name="Hacquard S."/>
        </authorList>
    </citation>
    <scope>NUCLEOTIDE SEQUENCE</scope>
    <source>
        <strain evidence="1">MPI-SDFR-AT-0117</strain>
    </source>
</reference>
<accession>A0A9P9AGM3</accession>
<dbReference type="PANTHER" id="PTHR30613:SF1">
    <property type="entry name" value="DUF1479 DOMAIN PROTEIN (AFU_ORTHOLOGUE AFUA_5G09280)"/>
    <property type="match status" value="1"/>
</dbReference>
<dbReference type="OrthoDB" id="8249012at2759"/>
<dbReference type="SUPFAM" id="SSF51197">
    <property type="entry name" value="Clavaminate synthase-like"/>
    <property type="match status" value="1"/>
</dbReference>
<dbReference type="EMBL" id="JAGSXJ010000002">
    <property type="protein sequence ID" value="KAH6695779.1"/>
    <property type="molecule type" value="Genomic_DNA"/>
</dbReference>
<dbReference type="AlphaFoldDB" id="A0A9P9AGM3"/>
<evidence type="ECO:0008006" key="3">
    <source>
        <dbReference type="Google" id="ProtNLM"/>
    </source>
</evidence>
<comment type="caution">
    <text evidence="1">The sequence shown here is derived from an EMBL/GenBank/DDBJ whole genome shotgun (WGS) entry which is preliminary data.</text>
</comment>
<evidence type="ECO:0000313" key="1">
    <source>
        <dbReference type="EMBL" id="KAH6695779.1"/>
    </source>
</evidence>
<dbReference type="InterPro" id="IPR010856">
    <property type="entry name" value="Gig2-like"/>
</dbReference>
<proteinExistence type="predicted"/>
<keyword evidence="2" id="KW-1185">Reference proteome</keyword>
<organism evidence="1 2">
    <name type="scientific">Plectosphaerella plurivora</name>
    <dbReference type="NCBI Taxonomy" id="936078"/>
    <lineage>
        <taxon>Eukaryota</taxon>
        <taxon>Fungi</taxon>
        <taxon>Dikarya</taxon>
        <taxon>Ascomycota</taxon>
        <taxon>Pezizomycotina</taxon>
        <taxon>Sordariomycetes</taxon>
        <taxon>Hypocreomycetidae</taxon>
        <taxon>Glomerellales</taxon>
        <taxon>Plectosphaerellaceae</taxon>
        <taxon>Plectosphaerella</taxon>
    </lineage>
</organism>
<sequence>MLRTQTIRAQSGLLGLAKRQRRAIMGQASRKEGDISAVFRSLSGGEDVPLPPRFADIKRSLLERSAGREALQESWNRLLEKLAYETAHIKANRATIIPEIDFADIGSPSEAFNEAFRKRGIAVVRKVVPEKEARGFKSELEEYIQANPSTKSFPAENPAVFELYWSRPQMIGRTHPNMLKAQAFLMSYYHSKDPDAEVSTAQPLVYADRLRIRQPGDAGFALGPHVDSGSVERWEDEGYGRGGVYNEVLRGRWESFDPWETSTRLNAVSDLYQGAGSCSMFRMFQGWLSLSHTSPGEGTLQVNPLFNLATAYYLLRPFFAPRGGDPLSASAWTLEESTTPALQGAEPGLCQELNETWHPHLDLANTMVHVPHIAPGDYVAWHCDTIHGVDKVHAGKSDSSVLYIPSCPVTKASIDYVQQQRAHFETGIPPVDFPGGVGESAHVGRPTTKDLKALASYEGLRGFGYAPFDVSAAKSEGERAVLEYGNSKLP</sequence>
<protein>
    <recommendedName>
        <fullName evidence="3">DUF1479-domain-containing protein</fullName>
    </recommendedName>
</protein>
<dbReference type="Proteomes" id="UP000770015">
    <property type="component" value="Unassembled WGS sequence"/>
</dbReference>